<accession>A0A374NXR0</accession>
<dbReference type="AlphaFoldDB" id="A0A374NXR0"/>
<dbReference type="OrthoDB" id="1682300at2"/>
<reference evidence="3 4" key="1">
    <citation type="submission" date="2018-08" db="EMBL/GenBank/DDBJ databases">
        <title>A genome reference for cultivated species of the human gut microbiota.</title>
        <authorList>
            <person name="Zou Y."/>
            <person name="Xue W."/>
            <person name="Luo G."/>
        </authorList>
    </citation>
    <scope>NUCLEOTIDE SEQUENCE [LARGE SCALE GENOMIC DNA]</scope>
    <source>
        <strain evidence="1 3">AF19-13AC</strain>
        <strain evidence="2 4">TM09-12</strain>
    </source>
</reference>
<dbReference type="RefSeq" id="WP_002601463.1">
    <property type="nucleotide sequence ID" value="NZ_CACRUH010000016.1"/>
</dbReference>
<gene>
    <name evidence="1" type="ORF">DWX31_06420</name>
    <name evidence="2" type="ORF">DXD79_30450</name>
</gene>
<evidence type="ECO:0000313" key="1">
    <source>
        <dbReference type="EMBL" id="RGD71222.1"/>
    </source>
</evidence>
<dbReference type="CDD" id="cd17492">
    <property type="entry name" value="toxin_CptN"/>
    <property type="match status" value="1"/>
</dbReference>
<name>A0A374NXR0_9FIRM</name>
<dbReference type="EMBL" id="QSON01000026">
    <property type="protein sequence ID" value="RGI96023.1"/>
    <property type="molecule type" value="Genomic_DNA"/>
</dbReference>
<proteinExistence type="predicted"/>
<organism evidence="2 4">
    <name type="scientific">Hungatella hathewayi</name>
    <dbReference type="NCBI Taxonomy" id="154046"/>
    <lineage>
        <taxon>Bacteria</taxon>
        <taxon>Bacillati</taxon>
        <taxon>Bacillota</taxon>
        <taxon>Clostridia</taxon>
        <taxon>Lachnospirales</taxon>
        <taxon>Lachnospiraceae</taxon>
        <taxon>Hungatella</taxon>
    </lineage>
</organism>
<dbReference type="NCBIfam" id="NF047359">
    <property type="entry name" value="CptIN"/>
    <property type="match status" value="1"/>
</dbReference>
<evidence type="ECO:0000313" key="2">
    <source>
        <dbReference type="EMBL" id="RGI96023.1"/>
    </source>
</evidence>
<dbReference type="InterPro" id="IPR053735">
    <property type="entry name" value="Type_III_TA_endoRNase"/>
</dbReference>
<dbReference type="EMBL" id="QTJW01000004">
    <property type="protein sequence ID" value="RGD71222.1"/>
    <property type="molecule type" value="Genomic_DNA"/>
</dbReference>
<evidence type="ECO:0000313" key="3">
    <source>
        <dbReference type="Proteomes" id="UP000261023"/>
    </source>
</evidence>
<dbReference type="Proteomes" id="UP000263014">
    <property type="component" value="Unassembled WGS sequence"/>
</dbReference>
<dbReference type="Proteomes" id="UP000261023">
    <property type="component" value="Unassembled WGS sequence"/>
</dbReference>
<protein>
    <recommendedName>
        <fullName evidence="5">Type III toxin-antitoxin system ToxN/AbiQ family toxin</fullName>
    </recommendedName>
</protein>
<evidence type="ECO:0008006" key="5">
    <source>
        <dbReference type="Google" id="ProtNLM"/>
    </source>
</evidence>
<dbReference type="InterPro" id="IPR058108">
    <property type="entry name" value="CptIN-like"/>
</dbReference>
<evidence type="ECO:0000313" key="4">
    <source>
        <dbReference type="Proteomes" id="UP000263014"/>
    </source>
</evidence>
<comment type="caution">
    <text evidence="2">The sequence shown here is derived from an EMBL/GenBank/DDBJ whole genome shotgun (WGS) entry which is preliminary data.</text>
</comment>
<sequence>MDRGKLYFVKDEFYIKFKGCGLLENKEMVNGKPHNRPCCYLFQYDDSKIYWMIPLSSKVDKYEKEYQHSLNKYKICDNISFGYVLGQKKAFLPQNLFPVTENYIENIYLNPDTHQPVLLDKKLMVELNAKARKKIRYNKMGKAFGLSNINKIYHELLREQKESA</sequence>
<dbReference type="Gene3D" id="3.10.129.130">
    <property type="match status" value="1"/>
</dbReference>